<comment type="caution">
    <text evidence="1">The sequence shown here is derived from an EMBL/GenBank/DDBJ whole genome shotgun (WGS) entry which is preliminary data.</text>
</comment>
<sequence>MNYILELNAFRDWVMINRASTGQIALWYALMSINNQTGWKEWFSAPNQTLQLMTGLSRQGLDKARNGLIQLGLIQYKKGSPIKQANTK</sequence>
<reference evidence="1" key="1">
    <citation type="journal article" date="2023" name="Int. J. Syst. Evol. Microbiol.">
        <title>Collibacillus ludicampi gen. nov., sp. nov., a new soil bacterium of the family Alicyclobacillaceae.</title>
        <authorList>
            <person name="Jojima T."/>
            <person name="Ioku Y."/>
            <person name="Fukuta Y."/>
            <person name="Shirasaka N."/>
            <person name="Matsumura Y."/>
            <person name="Mori M."/>
        </authorList>
    </citation>
    <scope>NUCLEOTIDE SEQUENCE</scope>
    <source>
        <strain evidence="1">TP075</strain>
    </source>
</reference>
<name>A0AAV4LIG4_9BACL</name>
<evidence type="ECO:0000313" key="1">
    <source>
        <dbReference type="EMBL" id="GIM47594.1"/>
    </source>
</evidence>
<evidence type="ECO:0000313" key="2">
    <source>
        <dbReference type="Proteomes" id="UP001057291"/>
    </source>
</evidence>
<dbReference type="AlphaFoldDB" id="A0AAV4LIG4"/>
<proteinExistence type="predicted"/>
<dbReference type="Proteomes" id="UP001057291">
    <property type="component" value="Unassembled WGS sequence"/>
</dbReference>
<protein>
    <recommendedName>
        <fullName evidence="3">DNA replication protein DnaD</fullName>
    </recommendedName>
</protein>
<keyword evidence="2" id="KW-1185">Reference proteome</keyword>
<evidence type="ECO:0008006" key="3">
    <source>
        <dbReference type="Google" id="ProtNLM"/>
    </source>
</evidence>
<dbReference type="EMBL" id="BOQE01000001">
    <property type="protein sequence ID" value="GIM47594.1"/>
    <property type="molecule type" value="Genomic_DNA"/>
</dbReference>
<gene>
    <name evidence="1" type="ORF">DNHGIG_31430</name>
</gene>
<organism evidence="1 2">
    <name type="scientific">Collibacillus ludicampi</name>
    <dbReference type="NCBI Taxonomy" id="2771369"/>
    <lineage>
        <taxon>Bacteria</taxon>
        <taxon>Bacillati</taxon>
        <taxon>Bacillota</taxon>
        <taxon>Bacilli</taxon>
        <taxon>Bacillales</taxon>
        <taxon>Alicyclobacillaceae</taxon>
        <taxon>Collibacillus</taxon>
    </lineage>
</organism>
<dbReference type="RefSeq" id="WP_282200556.1">
    <property type="nucleotide sequence ID" value="NZ_BOQE01000001.1"/>
</dbReference>
<accession>A0AAV4LIG4</accession>